<gene>
    <name evidence="3" type="ORF">ENN94_04220</name>
</gene>
<dbReference type="Pfam" id="PF01557">
    <property type="entry name" value="FAA_hydrolase"/>
    <property type="match status" value="1"/>
</dbReference>
<dbReference type="SUPFAM" id="SSF56529">
    <property type="entry name" value="FAH"/>
    <property type="match status" value="1"/>
</dbReference>
<keyword evidence="1" id="KW-0479">Metal-binding</keyword>
<evidence type="ECO:0000259" key="2">
    <source>
        <dbReference type="Pfam" id="PF01557"/>
    </source>
</evidence>
<name>A0A831LS82_9BACT</name>
<dbReference type="InterPro" id="IPR036663">
    <property type="entry name" value="Fumarylacetoacetase_C_sf"/>
</dbReference>
<reference evidence="3" key="1">
    <citation type="journal article" date="2020" name="mSystems">
        <title>Genome- and Community-Level Interaction Insights into Carbon Utilization and Element Cycling Functions of Hydrothermarchaeota in Hydrothermal Sediment.</title>
        <authorList>
            <person name="Zhou Z."/>
            <person name="Liu Y."/>
            <person name="Xu W."/>
            <person name="Pan J."/>
            <person name="Luo Z.H."/>
            <person name="Li M."/>
        </authorList>
    </citation>
    <scope>NUCLEOTIDE SEQUENCE [LARGE SCALE GENOMIC DNA]</scope>
    <source>
        <strain evidence="3">SpSt-1220</strain>
    </source>
</reference>
<evidence type="ECO:0000256" key="1">
    <source>
        <dbReference type="ARBA" id="ARBA00022723"/>
    </source>
</evidence>
<organism evidence="3">
    <name type="scientific">Geoalkalibacter subterraneus</name>
    <dbReference type="NCBI Taxonomy" id="483547"/>
    <lineage>
        <taxon>Bacteria</taxon>
        <taxon>Pseudomonadati</taxon>
        <taxon>Thermodesulfobacteriota</taxon>
        <taxon>Desulfuromonadia</taxon>
        <taxon>Desulfuromonadales</taxon>
        <taxon>Geoalkalibacteraceae</taxon>
        <taxon>Geoalkalibacter</taxon>
    </lineage>
</organism>
<dbReference type="GO" id="GO:0018773">
    <property type="term" value="F:acetylpyruvate hydrolase activity"/>
    <property type="evidence" value="ECO:0007669"/>
    <property type="project" value="TreeGrafter"/>
</dbReference>
<proteinExistence type="predicted"/>
<dbReference type="EMBL" id="DSDO01000293">
    <property type="protein sequence ID" value="HDR46890.1"/>
    <property type="molecule type" value="Genomic_DNA"/>
</dbReference>
<sequence length="83" mass="8877">DKVTTPERLGIRLSVNEALRQEGNTDQMILDPAEIIAHASTIFTLEEGDIILTGTPAGVGPVRSGDQLHAEIDQLGSLEVSVR</sequence>
<feature type="domain" description="Fumarylacetoacetase-like C-terminal" evidence="2">
    <location>
        <begin position="2"/>
        <end position="82"/>
    </location>
</feature>
<dbReference type="Gene3D" id="3.90.850.10">
    <property type="entry name" value="Fumarylacetoacetase-like, C-terminal domain"/>
    <property type="match status" value="1"/>
</dbReference>
<protein>
    <submittedName>
        <fullName evidence="3">Acylpyruvase</fullName>
    </submittedName>
</protein>
<comment type="caution">
    <text evidence="3">The sequence shown here is derived from an EMBL/GenBank/DDBJ whole genome shotgun (WGS) entry which is preliminary data.</text>
</comment>
<dbReference type="AlphaFoldDB" id="A0A831LS82"/>
<dbReference type="GO" id="GO:0046872">
    <property type="term" value="F:metal ion binding"/>
    <property type="evidence" value="ECO:0007669"/>
    <property type="project" value="UniProtKB-KW"/>
</dbReference>
<evidence type="ECO:0000313" key="3">
    <source>
        <dbReference type="EMBL" id="HDR46890.1"/>
    </source>
</evidence>
<dbReference type="PANTHER" id="PTHR11820:SF7">
    <property type="entry name" value="ACYLPYRUVASE FAHD1, MITOCHONDRIAL"/>
    <property type="match status" value="1"/>
</dbReference>
<accession>A0A831LS82</accession>
<feature type="non-terminal residue" evidence="3">
    <location>
        <position position="1"/>
    </location>
</feature>
<dbReference type="InterPro" id="IPR011234">
    <property type="entry name" value="Fumarylacetoacetase-like_C"/>
</dbReference>
<dbReference type="Proteomes" id="UP000886162">
    <property type="component" value="Unassembled WGS sequence"/>
</dbReference>
<dbReference type="PANTHER" id="PTHR11820">
    <property type="entry name" value="ACYLPYRUVASE"/>
    <property type="match status" value="1"/>
</dbReference>